<evidence type="ECO:0000313" key="4">
    <source>
        <dbReference type="Proteomes" id="UP000694240"/>
    </source>
</evidence>
<protein>
    <submittedName>
        <fullName evidence="3">Integrase catalytic core</fullName>
    </submittedName>
</protein>
<evidence type="ECO:0000256" key="1">
    <source>
        <dbReference type="SAM" id="MobiDB-lite"/>
    </source>
</evidence>
<dbReference type="PROSITE" id="PS50994">
    <property type="entry name" value="INTEGRASE"/>
    <property type="match status" value="1"/>
</dbReference>
<dbReference type="InterPro" id="IPR001584">
    <property type="entry name" value="Integrase_cat-core"/>
</dbReference>
<dbReference type="InterPro" id="IPR025724">
    <property type="entry name" value="GAG-pre-integrase_dom"/>
</dbReference>
<dbReference type="EMBL" id="JAEFBK010000007">
    <property type="protein sequence ID" value="KAG7585478.1"/>
    <property type="molecule type" value="Genomic_DNA"/>
</dbReference>
<evidence type="ECO:0000259" key="2">
    <source>
        <dbReference type="PROSITE" id="PS50994"/>
    </source>
</evidence>
<dbReference type="InterPro" id="IPR057670">
    <property type="entry name" value="SH3_retrovirus"/>
</dbReference>
<sequence length="412" mass="46596">MIGSGEQIGNLYVLDKASITTQDCNGVPCSVNAVVDTTLWHNRLGHPSVSKIESITDVLGLKQNNNKGFHCSICPLAKQKHLPYISQNNICENVFDLLHIDIWGPFSVPTVEGYRYFLTIVDDHSRVTWLYLLRTKSEVLQVFPDFLKMVETQYKAVVKGVRSDNAPELQFTALYKSKGIQSFHSCPETPEQNSVVERKHQHILNVARSLMFQANLPLEYWGDCVLTSVFLINRLPTPLLKNKSPFQVLTSKKPEYKGLKVFGCLCYSSTSTKNRHKFQPRSKACLFLGYPAGYKGYKLLDLETHTIHISRNVVFHEDIFPYATGTPESTSDFFSLLSSDTILGMWPNLTQKLAQELRIATSFIYYPKILIPSNVGHSNRPPRDVGGKRSNGKQPKPNISEIQQDMPLIWAT</sequence>
<dbReference type="AlphaFoldDB" id="A0A8T2BDY9"/>
<keyword evidence="4" id="KW-1185">Reference proteome</keyword>
<feature type="domain" description="Integrase catalytic" evidence="2">
    <location>
        <begin position="79"/>
        <end position="253"/>
    </location>
</feature>
<dbReference type="Pfam" id="PF00665">
    <property type="entry name" value="rve"/>
    <property type="match status" value="1"/>
</dbReference>
<reference evidence="3 4" key="1">
    <citation type="submission" date="2020-12" db="EMBL/GenBank/DDBJ databases">
        <title>Concerted genomic and epigenomic changes stabilize Arabidopsis allopolyploids.</title>
        <authorList>
            <person name="Chen Z."/>
        </authorList>
    </citation>
    <scope>NUCLEOTIDE SEQUENCE [LARGE SCALE GENOMIC DNA]</scope>
    <source>
        <strain evidence="3">Allo738</strain>
        <tissue evidence="3">Leaf</tissue>
    </source>
</reference>
<feature type="region of interest" description="Disordered" evidence="1">
    <location>
        <begin position="376"/>
        <end position="399"/>
    </location>
</feature>
<accession>A0A8T2BDY9</accession>
<organism evidence="3 4">
    <name type="scientific">Arabidopsis thaliana x Arabidopsis arenosa</name>
    <dbReference type="NCBI Taxonomy" id="1240361"/>
    <lineage>
        <taxon>Eukaryota</taxon>
        <taxon>Viridiplantae</taxon>
        <taxon>Streptophyta</taxon>
        <taxon>Embryophyta</taxon>
        <taxon>Tracheophyta</taxon>
        <taxon>Spermatophyta</taxon>
        <taxon>Magnoliopsida</taxon>
        <taxon>eudicotyledons</taxon>
        <taxon>Gunneridae</taxon>
        <taxon>Pentapetalae</taxon>
        <taxon>rosids</taxon>
        <taxon>malvids</taxon>
        <taxon>Brassicales</taxon>
        <taxon>Brassicaceae</taxon>
        <taxon>Camelineae</taxon>
        <taxon>Arabidopsis</taxon>
    </lineage>
</organism>
<dbReference type="Pfam" id="PF25597">
    <property type="entry name" value="SH3_retrovirus"/>
    <property type="match status" value="1"/>
</dbReference>
<dbReference type="PANTHER" id="PTHR42648:SF31">
    <property type="entry name" value="RNA-DIRECTED DNA POLYMERASE"/>
    <property type="match status" value="1"/>
</dbReference>
<gene>
    <name evidence="3" type="ORF">ISN45_Aa02g008420</name>
</gene>
<comment type="caution">
    <text evidence="3">The sequence shown here is derived from an EMBL/GenBank/DDBJ whole genome shotgun (WGS) entry which is preliminary data.</text>
</comment>
<dbReference type="InterPro" id="IPR039537">
    <property type="entry name" value="Retrotran_Ty1/copia-like"/>
</dbReference>
<name>A0A8T2BDY9_9BRAS</name>
<dbReference type="Pfam" id="PF13976">
    <property type="entry name" value="gag_pre-integrs"/>
    <property type="match status" value="1"/>
</dbReference>
<dbReference type="PANTHER" id="PTHR42648">
    <property type="entry name" value="TRANSPOSASE, PUTATIVE-RELATED"/>
    <property type="match status" value="1"/>
</dbReference>
<dbReference type="Proteomes" id="UP000694240">
    <property type="component" value="Chromosome 7"/>
</dbReference>
<proteinExistence type="predicted"/>
<evidence type="ECO:0000313" key="3">
    <source>
        <dbReference type="EMBL" id="KAG7585478.1"/>
    </source>
</evidence>
<dbReference type="GO" id="GO:0015074">
    <property type="term" value="P:DNA integration"/>
    <property type="evidence" value="ECO:0007669"/>
    <property type="project" value="InterPro"/>
</dbReference>